<dbReference type="KEGG" id="cdiv:CPM_0744"/>
<dbReference type="GeneID" id="41588024"/>
<evidence type="ECO:0000313" key="3">
    <source>
        <dbReference type="Proteomes" id="UP000187822"/>
    </source>
</evidence>
<dbReference type="Proteomes" id="UP000187822">
    <property type="component" value="Chromosome I"/>
</dbReference>
<proteinExistence type="predicted"/>
<evidence type="ECO:0000313" key="4">
    <source>
        <dbReference type="Proteomes" id="UP000195607"/>
    </source>
</evidence>
<sequence>MPEINAKFIAVIIVAAIILGTGLSLFHETYNAKPYEKIKIPQIFENEQKMLAFSTKGSSMSPVQNGTIQLHGYIKNKSGNPVTGRISIYDFPWVVYTDLNSQGYYNVTLLQYGSFTIGYKVSGYNTGFSKFTILSGNSKWENLTLQKATFYNVSGKTFNLTGANVPNVNLSFISFFGFYNSSSNSNAVYHTVLQNGTYAALTIKRNYNETPKPLFFNVTGKEITNLNFKMRNLKNETYLISGYVRNKLNLPVPLIKVSSVSLSRNSTVRSLSTPSFFASTLTNKSGYYQVSAPVGIDYIYVSANYEYLHNFSSLFFVNRSVSHINISVEARDPFVSPTVVNKINSSGIKPIPSFMESNVSSYLKSKLSDVSYNLAFSDFNKGFIKNRNITIQLNNIFYPNSPQNRTLLHSLNVLIMGNFEGTIYYTQTNISTSGVATFPAYYFGSYSLVVYAPGFLYSTVSISIKNQSGQTVVPYISLKPLPGQFFEVSGFTFNLINQQRLLFPDITLNENGLLVNSSIEQSSGGSFKFYYFIDTHQNYEINLTINVFQAGFYNSSKSFVIKSISGQKNFTSIQIGSRPLNSIGSGFTQSLLRVPGYNKTHLENILKGSVSSNIYNKGPQKISVRVSNFSKNKGNEFVVYSNINGLIYSKKVFINSTVNPTFNISTTFSLFMNISLFGQYYKTINNPVSDGISQTVSTHFAGRQTSVVNISLVNMLNFTVNKDFGLEYGREFNEQLPVSDLSLNISSSSIPIITNSVNEKFNGTFITYKLPQGSYNFTYRGQDYVSANLKFNHNNKTGQFKKLNVSSYGLVIPIESKVKVSFFLTEITFQNNSLLQYTVPPGNNGKMLILNQINNLTGVKMDYHINVEGSNFTSKSFSLNFKTPYNVQYINVTNTRERAIFNETGSRFANKTYLWNNSVNLGSISGIIKNVTVELNNQEAYYMQKYSRLEIDGKNISILSIGGSEFNNLSYSYIGGQKLGIDIYLGGSIYSIYAYFYVYFGILNVNYANMNGVE</sequence>
<accession>A0A1N5U013</accession>
<keyword evidence="3" id="KW-1185">Reference proteome</keyword>
<dbReference type="EMBL" id="LT671858">
    <property type="protein sequence ID" value="SIM53796.1"/>
    <property type="molecule type" value="Genomic_DNA"/>
</dbReference>
<dbReference type="EMBL" id="LT719092">
    <property type="protein sequence ID" value="SJK84592.1"/>
    <property type="molecule type" value="Genomic_DNA"/>
</dbReference>
<dbReference type="AlphaFoldDB" id="A0A1N5U013"/>
<protein>
    <submittedName>
        <fullName evidence="1">Cell surface protein</fullName>
    </submittedName>
</protein>
<evidence type="ECO:0000313" key="1">
    <source>
        <dbReference type="EMBL" id="SIM53796.1"/>
    </source>
</evidence>
<organism evidence="1 4">
    <name type="scientific">Cuniculiplasma divulgatum</name>
    <dbReference type="NCBI Taxonomy" id="1673428"/>
    <lineage>
        <taxon>Archaea</taxon>
        <taxon>Methanobacteriati</taxon>
        <taxon>Thermoplasmatota</taxon>
        <taxon>Thermoplasmata</taxon>
        <taxon>Thermoplasmatales</taxon>
        <taxon>Cuniculiplasmataceae</taxon>
        <taxon>Cuniculiplasma</taxon>
    </lineage>
</organism>
<dbReference type="RefSeq" id="WP_077076102.1">
    <property type="nucleotide sequence ID" value="NZ_LT671858.1"/>
</dbReference>
<evidence type="ECO:0000313" key="2">
    <source>
        <dbReference type="EMBL" id="SJK84592.1"/>
    </source>
</evidence>
<reference evidence="1 4" key="1">
    <citation type="submission" date="2016-04" db="EMBL/GenBank/DDBJ databases">
        <authorList>
            <person name="Evans L.H."/>
            <person name="Alamgir A."/>
            <person name="Owens N."/>
            <person name="Weber N.D."/>
            <person name="Virtaneva K."/>
            <person name="Barbian K."/>
            <person name="Babar A."/>
            <person name="Rosenke K."/>
        </authorList>
    </citation>
    <scope>NUCLEOTIDE SEQUENCE [LARGE SCALE GENOMIC DNA]</scope>
    <source>
        <strain evidence="1">S5</strain>
        <strain evidence="4">S5(T) (JCM 30642 \VKM B-2941)</strain>
    </source>
</reference>
<gene>
    <name evidence="2" type="ORF">CPM_0744</name>
    <name evidence="1" type="ORF">CSP5_0748</name>
</gene>
<reference evidence="2" key="2">
    <citation type="submission" date="2016-06" db="EMBL/GenBank/DDBJ databases">
        <authorList>
            <person name="Olsen C.W."/>
            <person name="Carey S."/>
            <person name="Hinshaw L."/>
            <person name="Karasin A.I."/>
        </authorList>
    </citation>
    <scope>NUCLEOTIDE SEQUENCE [LARGE SCALE GENOMIC DNA]</scope>
    <source>
        <strain evidence="2">PM4</strain>
    </source>
</reference>
<dbReference type="Proteomes" id="UP000195607">
    <property type="component" value="Chromosome I"/>
</dbReference>
<reference evidence="3" key="3">
    <citation type="submission" date="2016-06" db="EMBL/GenBank/DDBJ databases">
        <authorList>
            <person name="Toshchakov V.S."/>
        </authorList>
    </citation>
    <scope>NUCLEOTIDE SEQUENCE [LARGE SCALE GENOMIC DNA]</scope>
    <source>
        <strain>PM4 (JCM 30641</strain>
        <strain evidence="3">\VKM B-2940)</strain>
    </source>
</reference>
<name>A0A1N5U013_9ARCH</name>
<dbReference type="STRING" id="1673428.CPM_0744"/>